<keyword evidence="1" id="KW-0677">Repeat</keyword>
<organism evidence="4 5">
    <name type="scientific">Pythium oligandrum</name>
    <name type="common">Mycoparasitic fungus</name>
    <dbReference type="NCBI Taxonomy" id="41045"/>
    <lineage>
        <taxon>Eukaryota</taxon>
        <taxon>Sar</taxon>
        <taxon>Stramenopiles</taxon>
        <taxon>Oomycota</taxon>
        <taxon>Peronosporomycetes</taxon>
        <taxon>Pythiales</taxon>
        <taxon>Pythiaceae</taxon>
        <taxon>Pythium</taxon>
    </lineage>
</organism>
<dbReference type="SMART" id="SM00248">
    <property type="entry name" value="ANK"/>
    <property type="match status" value="2"/>
</dbReference>
<dbReference type="EMBL" id="SPLM01000147">
    <property type="protein sequence ID" value="TMW55683.1"/>
    <property type="molecule type" value="Genomic_DNA"/>
</dbReference>
<evidence type="ECO:0000313" key="4">
    <source>
        <dbReference type="EMBL" id="TMW55683.1"/>
    </source>
</evidence>
<comment type="caution">
    <text evidence="4">The sequence shown here is derived from an EMBL/GenBank/DDBJ whole genome shotgun (WGS) entry which is preliminary data.</text>
</comment>
<dbReference type="PROSITE" id="PS50088">
    <property type="entry name" value="ANK_REPEAT"/>
    <property type="match status" value="1"/>
</dbReference>
<dbReference type="OrthoDB" id="202480at2759"/>
<dbReference type="SUPFAM" id="SSF48403">
    <property type="entry name" value="Ankyrin repeat"/>
    <property type="match status" value="1"/>
</dbReference>
<gene>
    <name evidence="4" type="ORF">Poli38472_010565</name>
</gene>
<evidence type="ECO:0000313" key="5">
    <source>
        <dbReference type="Proteomes" id="UP000794436"/>
    </source>
</evidence>
<sequence length="156" mass="17760">MTQWPEYGKRLELWEAVYKQDLSKVQRLLATPLGIRQVNVPHGMWMQTSVHLAVRKGSSKLLRTMLVAHADVNTRMVNGTTPLHLAVEMKRKDLVQDLLLIGADPMLRNFTNKNAIEMAQDLQLRDIASLLIKAANSLPAQRELKKQQDQAEQLAR</sequence>
<dbReference type="InterPro" id="IPR002110">
    <property type="entry name" value="Ankyrin_rpt"/>
</dbReference>
<evidence type="ECO:0000256" key="1">
    <source>
        <dbReference type="ARBA" id="ARBA00022737"/>
    </source>
</evidence>
<dbReference type="Proteomes" id="UP000794436">
    <property type="component" value="Unassembled WGS sequence"/>
</dbReference>
<dbReference type="PANTHER" id="PTHR24171">
    <property type="entry name" value="ANKYRIN REPEAT DOMAIN-CONTAINING PROTEIN 39-RELATED"/>
    <property type="match status" value="1"/>
</dbReference>
<name>A0A8K1C3C3_PYTOL</name>
<dbReference type="Gene3D" id="1.25.40.20">
    <property type="entry name" value="Ankyrin repeat-containing domain"/>
    <property type="match status" value="1"/>
</dbReference>
<protein>
    <recommendedName>
        <fullName evidence="6">Ankyrin repeat domain-containing protein</fullName>
    </recommendedName>
</protein>
<keyword evidence="5" id="KW-1185">Reference proteome</keyword>
<reference evidence="4" key="1">
    <citation type="submission" date="2019-03" db="EMBL/GenBank/DDBJ databases">
        <title>Long read genome sequence of the mycoparasitic Pythium oligandrum ATCC 38472 isolated from sugarbeet rhizosphere.</title>
        <authorList>
            <person name="Gaulin E."/>
        </authorList>
    </citation>
    <scope>NUCLEOTIDE SEQUENCE</scope>
    <source>
        <strain evidence="4">ATCC 38472_TT</strain>
    </source>
</reference>
<evidence type="ECO:0000256" key="3">
    <source>
        <dbReference type="PROSITE-ProRule" id="PRU00023"/>
    </source>
</evidence>
<dbReference type="InterPro" id="IPR036770">
    <property type="entry name" value="Ankyrin_rpt-contain_sf"/>
</dbReference>
<proteinExistence type="predicted"/>
<keyword evidence="2 3" id="KW-0040">ANK repeat</keyword>
<accession>A0A8K1C3C3</accession>
<feature type="repeat" description="ANK" evidence="3">
    <location>
        <begin position="78"/>
        <end position="110"/>
    </location>
</feature>
<dbReference type="Pfam" id="PF12796">
    <property type="entry name" value="Ank_2"/>
    <property type="match status" value="1"/>
</dbReference>
<dbReference type="PROSITE" id="PS50297">
    <property type="entry name" value="ANK_REP_REGION"/>
    <property type="match status" value="1"/>
</dbReference>
<evidence type="ECO:0008006" key="6">
    <source>
        <dbReference type="Google" id="ProtNLM"/>
    </source>
</evidence>
<dbReference type="AlphaFoldDB" id="A0A8K1C3C3"/>
<evidence type="ECO:0000256" key="2">
    <source>
        <dbReference type="ARBA" id="ARBA00023043"/>
    </source>
</evidence>